<dbReference type="InterPro" id="IPR000515">
    <property type="entry name" value="MetI-like"/>
</dbReference>
<dbReference type="PROSITE" id="PS50928">
    <property type="entry name" value="ABC_TM1"/>
    <property type="match status" value="1"/>
</dbReference>
<organism evidence="9 10">
    <name type="scientific">Actinotalea lenta</name>
    <dbReference type="NCBI Taxonomy" id="3064654"/>
    <lineage>
        <taxon>Bacteria</taxon>
        <taxon>Bacillati</taxon>
        <taxon>Actinomycetota</taxon>
        <taxon>Actinomycetes</taxon>
        <taxon>Micrococcales</taxon>
        <taxon>Cellulomonadaceae</taxon>
        <taxon>Actinotalea</taxon>
    </lineage>
</organism>
<gene>
    <name evidence="9" type="ORF">Q6348_01645</name>
</gene>
<dbReference type="PANTHER" id="PTHR43744:SF4">
    <property type="entry name" value="OSMOPROTECTIVE COMPOUNDS UPTAKE PERMEASE PROTEIN GGTD"/>
    <property type="match status" value="1"/>
</dbReference>
<comment type="caution">
    <text evidence="9">The sequence shown here is derived from an EMBL/GenBank/DDBJ whole genome shotgun (WGS) entry which is preliminary data.</text>
</comment>
<name>A0ABT9D5X6_9CELL</name>
<dbReference type="Gene3D" id="1.10.3720.10">
    <property type="entry name" value="MetI-like"/>
    <property type="match status" value="1"/>
</dbReference>
<feature type="transmembrane region" description="Helical" evidence="7">
    <location>
        <begin position="104"/>
        <end position="128"/>
    </location>
</feature>
<dbReference type="CDD" id="cd06261">
    <property type="entry name" value="TM_PBP2"/>
    <property type="match status" value="1"/>
</dbReference>
<keyword evidence="2 7" id="KW-0813">Transport</keyword>
<evidence type="ECO:0000313" key="9">
    <source>
        <dbReference type="EMBL" id="MDO8105895.1"/>
    </source>
</evidence>
<dbReference type="SUPFAM" id="SSF161098">
    <property type="entry name" value="MetI-like"/>
    <property type="match status" value="1"/>
</dbReference>
<dbReference type="EMBL" id="JAUQYP010000001">
    <property type="protein sequence ID" value="MDO8105895.1"/>
    <property type="molecule type" value="Genomic_DNA"/>
</dbReference>
<dbReference type="PANTHER" id="PTHR43744">
    <property type="entry name" value="ABC TRANSPORTER PERMEASE PROTEIN MG189-RELATED-RELATED"/>
    <property type="match status" value="1"/>
</dbReference>
<evidence type="ECO:0000259" key="8">
    <source>
        <dbReference type="PROSITE" id="PS50928"/>
    </source>
</evidence>
<feature type="transmembrane region" description="Helical" evidence="7">
    <location>
        <begin position="176"/>
        <end position="199"/>
    </location>
</feature>
<feature type="transmembrane region" description="Helical" evidence="7">
    <location>
        <begin position="228"/>
        <end position="249"/>
    </location>
</feature>
<sequence>MSTVEAPEVVPVKTPIRGDKATRIRKSFSSRLASLLVVLLTILWTIPTFGLLVTSLRPQADVGTSGWWEVFTHPSFTLENYQTVLFSGGYNVQGGLMPFVVNSLVVSIPGTLFPLAIAAMAAYALAWVPFRGSNFLFFTIFALQVVPLQLALVPLLRLFNTGVHIGSVPVFPALGITGNFASLWVTHTIFAMPLAIFLLHNFMAQLPRDVMEAATVDGANVFLTFRRIVLPLSMPSIAAFAIFQFLWVWNDLLISLTFVGAGKDSVSPLTTRLSQLVGNFGSHWELLAPSAFVAIVIPLIVFFALQRYFVRGLLAGSVKG</sequence>
<proteinExistence type="inferred from homology"/>
<feature type="transmembrane region" description="Helical" evidence="7">
    <location>
        <begin position="135"/>
        <end position="156"/>
    </location>
</feature>
<evidence type="ECO:0000256" key="1">
    <source>
        <dbReference type="ARBA" id="ARBA00004651"/>
    </source>
</evidence>
<evidence type="ECO:0000256" key="4">
    <source>
        <dbReference type="ARBA" id="ARBA00022692"/>
    </source>
</evidence>
<comment type="similarity">
    <text evidence="7">Belongs to the binding-protein-dependent transport system permease family.</text>
</comment>
<comment type="subcellular location">
    <subcellularLocation>
        <location evidence="1 7">Cell membrane</location>
        <topology evidence="1 7">Multi-pass membrane protein</topology>
    </subcellularLocation>
</comment>
<keyword evidence="3" id="KW-1003">Cell membrane</keyword>
<evidence type="ECO:0000256" key="6">
    <source>
        <dbReference type="ARBA" id="ARBA00023136"/>
    </source>
</evidence>
<keyword evidence="6 7" id="KW-0472">Membrane</keyword>
<evidence type="ECO:0000256" key="7">
    <source>
        <dbReference type="RuleBase" id="RU363032"/>
    </source>
</evidence>
<dbReference type="Pfam" id="PF00528">
    <property type="entry name" value="BPD_transp_1"/>
    <property type="match status" value="1"/>
</dbReference>
<accession>A0ABT9D5X6</accession>
<keyword evidence="4 7" id="KW-0812">Transmembrane</keyword>
<evidence type="ECO:0000256" key="3">
    <source>
        <dbReference type="ARBA" id="ARBA00022475"/>
    </source>
</evidence>
<feature type="domain" description="ABC transmembrane type-1" evidence="8">
    <location>
        <begin position="100"/>
        <end position="305"/>
    </location>
</feature>
<keyword evidence="5 7" id="KW-1133">Transmembrane helix</keyword>
<protein>
    <submittedName>
        <fullName evidence="9">Carbohydrate ABC transporter permease</fullName>
    </submittedName>
</protein>
<dbReference type="InterPro" id="IPR035906">
    <property type="entry name" value="MetI-like_sf"/>
</dbReference>
<dbReference type="Proteomes" id="UP001232536">
    <property type="component" value="Unassembled WGS sequence"/>
</dbReference>
<dbReference type="RefSeq" id="WP_304599593.1">
    <property type="nucleotide sequence ID" value="NZ_JAUQYP010000001.1"/>
</dbReference>
<keyword evidence="10" id="KW-1185">Reference proteome</keyword>
<evidence type="ECO:0000256" key="2">
    <source>
        <dbReference type="ARBA" id="ARBA00022448"/>
    </source>
</evidence>
<feature type="transmembrane region" description="Helical" evidence="7">
    <location>
        <begin position="32"/>
        <end position="53"/>
    </location>
</feature>
<feature type="transmembrane region" description="Helical" evidence="7">
    <location>
        <begin position="286"/>
        <end position="305"/>
    </location>
</feature>
<evidence type="ECO:0000256" key="5">
    <source>
        <dbReference type="ARBA" id="ARBA00022989"/>
    </source>
</evidence>
<reference evidence="9 10" key="1">
    <citation type="submission" date="2023-07" db="EMBL/GenBank/DDBJ databases">
        <title>Description of novel actinomycetes strains, isolated from tidal flat sediment.</title>
        <authorList>
            <person name="Lu C."/>
        </authorList>
    </citation>
    <scope>NUCLEOTIDE SEQUENCE [LARGE SCALE GENOMIC DNA]</scope>
    <source>
        <strain evidence="9 10">SYSU T00b441</strain>
    </source>
</reference>
<evidence type="ECO:0000313" key="10">
    <source>
        <dbReference type="Proteomes" id="UP001232536"/>
    </source>
</evidence>